<proteinExistence type="predicted"/>
<protein>
    <submittedName>
        <fullName evidence="1">DUF3010 family protein</fullName>
    </submittedName>
</protein>
<reference evidence="1" key="1">
    <citation type="submission" date="2022-07" db="EMBL/GenBank/DDBJ databases">
        <authorList>
            <consortium name="DAFM: The Division of Animal and Food Microbiology"/>
        </authorList>
    </citation>
    <scope>NUCLEOTIDE SEQUENCE</scope>
    <source>
        <strain evidence="1">19MO01SH01-2</strain>
    </source>
</reference>
<dbReference type="Pfam" id="PF11215">
    <property type="entry name" value="DUF3010"/>
    <property type="match status" value="1"/>
</dbReference>
<comment type="caution">
    <text evidence="1">The sequence shown here is derived from an EMBL/GenBank/DDBJ whole genome shotgun (WGS) entry which is preliminary data.</text>
</comment>
<gene>
    <name evidence="1" type="ORF">QEG23_002982</name>
</gene>
<dbReference type="AlphaFoldDB" id="A0AAI9C3H0"/>
<name>A0AAI9C3H0_STEMA</name>
<dbReference type="EMBL" id="ABLOJW010000016">
    <property type="protein sequence ID" value="EKT4093451.1"/>
    <property type="molecule type" value="Genomic_DNA"/>
</dbReference>
<dbReference type="InterPro" id="IPR021378">
    <property type="entry name" value="DUF3010"/>
</dbReference>
<evidence type="ECO:0000313" key="2">
    <source>
        <dbReference type="Proteomes" id="UP001218208"/>
    </source>
</evidence>
<sequence>MNICGVTIASNEATFVWVSEDTGAFIAGAKVSLADPYSRADTQQTMELVRQYFVANQTSTVVIKKASTSGRFRAAPAAFKIETIVALAASGGVVFKSAQTILAYAKKVNIDSSLVPHKYQQDAYLVALTEVG</sequence>
<organism evidence="1 2">
    <name type="scientific">Stenotrophomonas maltophilia</name>
    <name type="common">Pseudomonas maltophilia</name>
    <name type="synonym">Xanthomonas maltophilia</name>
    <dbReference type="NCBI Taxonomy" id="40324"/>
    <lineage>
        <taxon>Bacteria</taxon>
        <taxon>Pseudomonadati</taxon>
        <taxon>Pseudomonadota</taxon>
        <taxon>Gammaproteobacteria</taxon>
        <taxon>Lysobacterales</taxon>
        <taxon>Lysobacteraceae</taxon>
        <taxon>Stenotrophomonas</taxon>
        <taxon>Stenotrophomonas maltophilia group</taxon>
    </lineage>
</organism>
<evidence type="ECO:0000313" key="1">
    <source>
        <dbReference type="EMBL" id="EKT4093451.1"/>
    </source>
</evidence>
<accession>A0AAI9C3H0</accession>
<dbReference type="RefSeq" id="WP_110710869.1">
    <property type="nucleotide sequence ID" value="NZ_CP029773.1"/>
</dbReference>
<dbReference type="Proteomes" id="UP001218208">
    <property type="component" value="Unassembled WGS sequence"/>
</dbReference>